<dbReference type="Gene3D" id="3.10.350.10">
    <property type="entry name" value="LysM domain"/>
    <property type="match status" value="1"/>
</dbReference>
<feature type="compositionally biased region" description="Basic and acidic residues" evidence="1">
    <location>
        <begin position="219"/>
        <end position="230"/>
    </location>
</feature>
<feature type="domain" description="LysM" evidence="3">
    <location>
        <begin position="95"/>
        <end position="139"/>
    </location>
</feature>
<dbReference type="VEuPathDB" id="VectorBase:ADIR001588"/>
<evidence type="ECO:0000259" key="3">
    <source>
        <dbReference type="PROSITE" id="PS51782"/>
    </source>
</evidence>
<name>A0A182N1T0_9DIPT</name>
<dbReference type="InterPro" id="IPR036779">
    <property type="entry name" value="LysM_dom_sf"/>
</dbReference>
<dbReference type="EnsemblMetazoa" id="ADIR001588-RA">
    <property type="protein sequence ID" value="ADIR001588-PA"/>
    <property type="gene ID" value="ADIR001588"/>
</dbReference>
<dbReference type="SUPFAM" id="SSF54106">
    <property type="entry name" value="LysM domain"/>
    <property type="match status" value="1"/>
</dbReference>
<dbReference type="PANTHER" id="PTHR20932:SF13">
    <property type="entry name" value="LD36653P"/>
    <property type="match status" value="1"/>
</dbReference>
<feature type="region of interest" description="Disordered" evidence="1">
    <location>
        <begin position="200"/>
        <end position="234"/>
    </location>
</feature>
<evidence type="ECO:0000313" key="5">
    <source>
        <dbReference type="Proteomes" id="UP000075884"/>
    </source>
</evidence>
<dbReference type="Pfam" id="PF01476">
    <property type="entry name" value="LysM"/>
    <property type="match status" value="1"/>
</dbReference>
<dbReference type="STRING" id="7168.A0A182N1T0"/>
<evidence type="ECO:0000256" key="2">
    <source>
        <dbReference type="SAM" id="Phobius"/>
    </source>
</evidence>
<dbReference type="SMART" id="SM00257">
    <property type="entry name" value="LysM"/>
    <property type="match status" value="1"/>
</dbReference>
<feature type="region of interest" description="Disordered" evidence="1">
    <location>
        <begin position="154"/>
        <end position="176"/>
    </location>
</feature>
<dbReference type="Proteomes" id="UP000075884">
    <property type="component" value="Unassembled WGS sequence"/>
</dbReference>
<dbReference type="AlphaFoldDB" id="A0A182N1T0"/>
<reference evidence="4" key="2">
    <citation type="submission" date="2020-05" db="UniProtKB">
        <authorList>
            <consortium name="EnsemblMetazoa"/>
        </authorList>
    </citation>
    <scope>IDENTIFICATION</scope>
    <source>
        <strain evidence="4">WRAIR2</strain>
    </source>
</reference>
<feature type="compositionally biased region" description="Polar residues" evidence="1">
    <location>
        <begin position="200"/>
        <end position="209"/>
    </location>
</feature>
<dbReference type="PROSITE" id="PS51782">
    <property type="entry name" value="LYSM"/>
    <property type="match status" value="1"/>
</dbReference>
<reference evidence="5" key="1">
    <citation type="submission" date="2013-03" db="EMBL/GenBank/DDBJ databases">
        <title>The Genome Sequence of Anopheles dirus WRAIR2.</title>
        <authorList>
            <consortium name="The Broad Institute Genomics Platform"/>
            <person name="Neafsey D.E."/>
            <person name="Walton C."/>
            <person name="Walker B."/>
            <person name="Young S.K."/>
            <person name="Zeng Q."/>
            <person name="Gargeya S."/>
            <person name="Fitzgerald M."/>
            <person name="Haas B."/>
            <person name="Abouelleil A."/>
            <person name="Allen A.W."/>
            <person name="Alvarado L."/>
            <person name="Arachchi H.M."/>
            <person name="Berlin A.M."/>
            <person name="Chapman S.B."/>
            <person name="Gainer-Dewar J."/>
            <person name="Goldberg J."/>
            <person name="Griggs A."/>
            <person name="Gujja S."/>
            <person name="Hansen M."/>
            <person name="Howarth C."/>
            <person name="Imamovic A."/>
            <person name="Ireland A."/>
            <person name="Larimer J."/>
            <person name="McCowan C."/>
            <person name="Murphy C."/>
            <person name="Pearson M."/>
            <person name="Poon T.W."/>
            <person name="Priest M."/>
            <person name="Roberts A."/>
            <person name="Saif S."/>
            <person name="Shea T."/>
            <person name="Sisk P."/>
            <person name="Sykes S."/>
            <person name="Wortman J."/>
            <person name="Nusbaum C."/>
            <person name="Birren B."/>
        </authorList>
    </citation>
    <scope>NUCLEOTIDE SEQUENCE [LARGE SCALE GENOMIC DNA]</scope>
    <source>
        <strain evidence="5">WRAIR2</strain>
    </source>
</reference>
<feature type="transmembrane region" description="Helical" evidence="2">
    <location>
        <begin position="277"/>
        <end position="300"/>
    </location>
</feature>
<accession>A0A182N1T0</accession>
<keyword evidence="2" id="KW-0472">Membrane</keyword>
<proteinExistence type="predicted"/>
<keyword evidence="5" id="KW-1185">Reference proteome</keyword>
<sequence>MSDGKKRKRNISLESLFVLSPSSCNTSAILTEPERKENESPASSSGTENRRRMKRQRVKAVATSSNHVYVEEPYTEDGYDLPLAQTKSAPVEKWLEAQVLPGDTLQAIALRFNCSIAQLKKLNKIDKDNEIFARHVIRVPVTPHSILLETFPRVHTSGSSSPKNITTTPPSVSHAPAVTKAALDEKLILAAVSNASIQPSSSAATQLPRKSSGKHRDHHAAERSSEIHLQDEDDYEGDALSSQPLLLSGEYDDSFPQPRPLRLPANDFSCNGSDCDISWICLLVFILALCFAIPLIYVVYVAEHIDKYHHDSFNVNHSAKL</sequence>
<protein>
    <recommendedName>
        <fullName evidence="3">LysM domain-containing protein</fullName>
    </recommendedName>
</protein>
<feature type="region of interest" description="Disordered" evidence="1">
    <location>
        <begin position="28"/>
        <end position="57"/>
    </location>
</feature>
<dbReference type="InterPro" id="IPR045030">
    <property type="entry name" value="LYSM1-4"/>
</dbReference>
<keyword evidence="2" id="KW-0812">Transmembrane</keyword>
<organism evidence="4 5">
    <name type="scientific">Anopheles dirus</name>
    <dbReference type="NCBI Taxonomy" id="7168"/>
    <lineage>
        <taxon>Eukaryota</taxon>
        <taxon>Metazoa</taxon>
        <taxon>Ecdysozoa</taxon>
        <taxon>Arthropoda</taxon>
        <taxon>Hexapoda</taxon>
        <taxon>Insecta</taxon>
        <taxon>Pterygota</taxon>
        <taxon>Neoptera</taxon>
        <taxon>Endopterygota</taxon>
        <taxon>Diptera</taxon>
        <taxon>Nematocera</taxon>
        <taxon>Culicoidea</taxon>
        <taxon>Culicidae</taxon>
        <taxon>Anophelinae</taxon>
        <taxon>Anopheles</taxon>
    </lineage>
</organism>
<evidence type="ECO:0000313" key="4">
    <source>
        <dbReference type="EnsemblMetazoa" id="ADIR001588-PA"/>
    </source>
</evidence>
<keyword evidence="2" id="KW-1133">Transmembrane helix</keyword>
<feature type="compositionally biased region" description="Polar residues" evidence="1">
    <location>
        <begin position="156"/>
        <end position="171"/>
    </location>
</feature>
<dbReference type="CDD" id="cd00118">
    <property type="entry name" value="LysM"/>
    <property type="match status" value="1"/>
</dbReference>
<dbReference type="InterPro" id="IPR018392">
    <property type="entry name" value="LysM"/>
</dbReference>
<evidence type="ECO:0000256" key="1">
    <source>
        <dbReference type="SAM" id="MobiDB-lite"/>
    </source>
</evidence>
<dbReference type="PANTHER" id="PTHR20932">
    <property type="entry name" value="LYSM AND PUTATIVE PEPTIDOGLYCAN-BINDING DOMAIN-CONTAINING PROTEIN"/>
    <property type="match status" value="1"/>
</dbReference>